<feature type="region of interest" description="Disordered" evidence="1">
    <location>
        <begin position="227"/>
        <end position="247"/>
    </location>
</feature>
<feature type="compositionally biased region" description="Basic and acidic residues" evidence="1">
    <location>
        <begin position="227"/>
        <end position="241"/>
    </location>
</feature>
<feature type="non-terminal residue" evidence="2">
    <location>
        <position position="936"/>
    </location>
</feature>
<evidence type="ECO:0000313" key="2">
    <source>
        <dbReference type="EMBL" id="KAG5406520.1"/>
    </source>
</evidence>
<accession>A0ABQ7N6J7</accession>
<sequence length="936" mass="107812">MTLRNPINSIISQAITSAVDGALAKHQHKQRELLRDFIETTASVFIRQQRRRTTQIFGEDDEDYVLSNNLSGNTNSSQNLLHELEEPHDQVRDFVGAPIYDDYDDNFCREPCHKSDMMGKEEDMSLIDIHEINGNMTRETHLDRPIITSNVGSYYVPITNLTDEPIYDVSDDEVFIDSNYCRDPLFIDEDEVQGSNKGGDFHVVVDDGNICVRKEHIDYGLREKDCPQHLRRKPPDRDQNKETSYVGTFETQERRSIGSTYTKLLEETGSVLKLDHGHHDCLRTENGLYRVITASQLTGSKDINLAATYLDAKSMVAHLRVCERSWKYDGGTLYDGLGVTPVSFRGIQGPLFSREKTMDPVIPNKEIVHLYTPICLDKLVVFQTVAKLSGEVSFMDVMFVIYPTSSTWLVYFSRGSFQNFVILGVDMSYCRHQHVCAIMHSDNLFLEKKKQQRRVNLLPLMGSVVFYVRDLKAIGKDEQVKVQIITCLVSLSCLRSCRWSFRRMQSVKWIFEWVRQENKLCWSLIFRATVSHVDLSVDLIKVEFERVRSYLYFVAYSRCVLTSFSSDVVLVFKYMVEHRFVLVYSTISSPIRWKHKHLDGRIEAFDMIQFVWVFGAYKTVAFLELQRSTPLWTLCIHFNVVSIYGILRSSAVWPLSHMDVTVPLVVFPSQWPQIELQWGVSKRKVEVVHSPHTGLGCIFVALICWSDFSCESRNLGEYPNSDFQRVCEAATYFPVVKQIFSPSSRTKFSMVMWAMTRSVGHKLICGVVLKIFKSTHRLLPNKNTRNIFLNDVTRCTFYVGWDLIHSVEVSSENLDLRDKVFHRRLVIYDGELQLVQQKKSVWVAYQCGSRTFFVIKEGKMFSLVRQSWSSLALGSAYPTVHLLPSVSSLHQLHLRVFKREFDIVLLMNLEFVVVILAAISEQVDVTVVHVQSPTVQ</sequence>
<organism evidence="2 3">
    <name type="scientific">Brassica rapa subsp. trilocularis</name>
    <dbReference type="NCBI Taxonomy" id="1813537"/>
    <lineage>
        <taxon>Eukaryota</taxon>
        <taxon>Viridiplantae</taxon>
        <taxon>Streptophyta</taxon>
        <taxon>Embryophyta</taxon>
        <taxon>Tracheophyta</taxon>
        <taxon>Spermatophyta</taxon>
        <taxon>Magnoliopsida</taxon>
        <taxon>eudicotyledons</taxon>
        <taxon>Gunneridae</taxon>
        <taxon>Pentapetalae</taxon>
        <taxon>rosids</taxon>
        <taxon>malvids</taxon>
        <taxon>Brassicales</taxon>
        <taxon>Brassicaceae</taxon>
        <taxon>Brassiceae</taxon>
        <taxon>Brassica</taxon>
    </lineage>
</organism>
<keyword evidence="3" id="KW-1185">Reference proteome</keyword>
<name>A0ABQ7N6J7_BRACM</name>
<evidence type="ECO:0000256" key="1">
    <source>
        <dbReference type="SAM" id="MobiDB-lite"/>
    </source>
</evidence>
<protein>
    <submittedName>
        <fullName evidence="2">Uncharacterized protein</fullName>
    </submittedName>
</protein>
<gene>
    <name evidence="2" type="primary">A03p047660.1_BraROA</name>
    <name evidence="2" type="ORF">IGI04_012639</name>
</gene>
<proteinExistence type="predicted"/>
<evidence type="ECO:0000313" key="3">
    <source>
        <dbReference type="Proteomes" id="UP000823674"/>
    </source>
</evidence>
<dbReference type="Proteomes" id="UP000823674">
    <property type="component" value="Chromosome A03"/>
</dbReference>
<comment type="caution">
    <text evidence="2">The sequence shown here is derived from an EMBL/GenBank/DDBJ whole genome shotgun (WGS) entry which is preliminary data.</text>
</comment>
<reference evidence="2 3" key="1">
    <citation type="submission" date="2021-03" db="EMBL/GenBank/DDBJ databases">
        <authorList>
            <person name="King G.J."/>
            <person name="Bancroft I."/>
            <person name="Baten A."/>
            <person name="Bloomfield J."/>
            <person name="Borpatragohain P."/>
            <person name="He Z."/>
            <person name="Irish N."/>
            <person name="Irwin J."/>
            <person name="Liu K."/>
            <person name="Mauleon R.P."/>
            <person name="Moore J."/>
            <person name="Morris R."/>
            <person name="Ostergaard L."/>
            <person name="Wang B."/>
            <person name="Wells R."/>
        </authorList>
    </citation>
    <scope>NUCLEOTIDE SEQUENCE [LARGE SCALE GENOMIC DNA]</scope>
    <source>
        <strain evidence="2">R-o-18</strain>
        <tissue evidence="2">Leaf</tissue>
    </source>
</reference>
<dbReference type="EMBL" id="JADBGQ010000003">
    <property type="protein sequence ID" value="KAG5406520.1"/>
    <property type="molecule type" value="Genomic_DNA"/>
</dbReference>